<dbReference type="SUPFAM" id="SSF103473">
    <property type="entry name" value="MFS general substrate transporter"/>
    <property type="match status" value="1"/>
</dbReference>
<keyword evidence="4 6" id="KW-0472">Membrane</keyword>
<keyword evidence="9" id="KW-1185">Reference proteome</keyword>
<feature type="transmembrane region" description="Helical" evidence="6">
    <location>
        <begin position="327"/>
        <end position="346"/>
    </location>
</feature>
<dbReference type="InterPro" id="IPR036259">
    <property type="entry name" value="MFS_trans_sf"/>
</dbReference>
<feature type="transmembrane region" description="Helical" evidence="6">
    <location>
        <begin position="496"/>
        <end position="519"/>
    </location>
</feature>
<name>A0ABR2UEA1_9PEZI</name>
<evidence type="ECO:0000259" key="7">
    <source>
        <dbReference type="PROSITE" id="PS50850"/>
    </source>
</evidence>
<evidence type="ECO:0000256" key="1">
    <source>
        <dbReference type="ARBA" id="ARBA00004141"/>
    </source>
</evidence>
<feature type="transmembrane region" description="Helical" evidence="6">
    <location>
        <begin position="129"/>
        <end position="149"/>
    </location>
</feature>
<evidence type="ECO:0000256" key="3">
    <source>
        <dbReference type="ARBA" id="ARBA00022989"/>
    </source>
</evidence>
<evidence type="ECO:0000313" key="8">
    <source>
        <dbReference type="EMBL" id="KAK9412770.1"/>
    </source>
</evidence>
<feature type="transmembrane region" description="Helical" evidence="6">
    <location>
        <begin position="161"/>
        <end position="178"/>
    </location>
</feature>
<feature type="transmembrane region" description="Helical" evidence="6">
    <location>
        <begin position="366"/>
        <end position="385"/>
    </location>
</feature>
<feature type="domain" description="Major facilitator superfamily (MFS) profile" evidence="7">
    <location>
        <begin position="93"/>
        <end position="524"/>
    </location>
</feature>
<dbReference type="PANTHER" id="PTHR23502">
    <property type="entry name" value="MAJOR FACILITATOR SUPERFAMILY"/>
    <property type="match status" value="1"/>
</dbReference>
<dbReference type="PROSITE" id="PS50850">
    <property type="entry name" value="MFS"/>
    <property type="match status" value="1"/>
</dbReference>
<keyword evidence="3 6" id="KW-1133">Transmembrane helix</keyword>
<sequence length="532" mass="57694">MTTTPLAANSATTTLAGSRAPSAYLVPIGGGEEKNTLASGPESTKDDVERQAGLDAGEKEGKDVFDRYPDNIVGWDGPGDLESPRNWPVAKKLCFVAVTSAVIAAVSFGSSVFGPAAKATAAEFDVPVIVMRLAVALWILGFAAGPVVFGPLSELFGHVPVFAMAVVGLSIFQIPIAVGQNVQTVLVCRFFSGVFGSGAFAVVSGMYVELYEPIPRGVALGMSSICINLGATIAPMAGAYITKGSGSEWRWTAWATLIIMGTFGIAALFCVRESSSRMILRYKAKRLRFETKNWALHAKSEETRVEFSDIIHRYLTKPVRMFITEPILIIFTAYLTLVYGTLYLSFQAFPVAFQERGWSTQASTLPFIAVVCGVITAWIVQSIFTMTWYKSRSMQLHGPLAPEYRLPPMMVGAVTLPPSLLWFGWSGNVHAASQIIATYFIGLGLMLIFVPGISYIVDVYGFHSNSAMSIHVVVRSLVSCSFPMFANIMYDQLGVAWASSLLAFLCVALAPAPLLFWVYGKKIRSWSTFAFD</sequence>
<dbReference type="Gene3D" id="1.20.1250.20">
    <property type="entry name" value="MFS general substrate transporter like domains"/>
    <property type="match status" value="1"/>
</dbReference>
<feature type="transmembrane region" description="Helical" evidence="6">
    <location>
        <begin position="253"/>
        <end position="271"/>
    </location>
</feature>
<dbReference type="InterPro" id="IPR011701">
    <property type="entry name" value="MFS"/>
</dbReference>
<comment type="caution">
    <text evidence="8">The sequence shown here is derived from an EMBL/GenBank/DDBJ whole genome shotgun (WGS) entry which is preliminary data.</text>
</comment>
<proteinExistence type="predicted"/>
<feature type="region of interest" description="Disordered" evidence="5">
    <location>
        <begin position="28"/>
        <end position="49"/>
    </location>
</feature>
<feature type="transmembrane region" description="Helical" evidence="6">
    <location>
        <begin position="406"/>
        <end position="425"/>
    </location>
</feature>
<evidence type="ECO:0000256" key="2">
    <source>
        <dbReference type="ARBA" id="ARBA00022692"/>
    </source>
</evidence>
<dbReference type="Proteomes" id="UP001408356">
    <property type="component" value="Unassembled WGS sequence"/>
</dbReference>
<evidence type="ECO:0000256" key="5">
    <source>
        <dbReference type="SAM" id="MobiDB-lite"/>
    </source>
</evidence>
<organism evidence="8 9">
    <name type="scientific">Seiridium unicorne</name>
    <dbReference type="NCBI Taxonomy" id="138068"/>
    <lineage>
        <taxon>Eukaryota</taxon>
        <taxon>Fungi</taxon>
        <taxon>Dikarya</taxon>
        <taxon>Ascomycota</taxon>
        <taxon>Pezizomycotina</taxon>
        <taxon>Sordariomycetes</taxon>
        <taxon>Xylariomycetidae</taxon>
        <taxon>Amphisphaeriales</taxon>
        <taxon>Sporocadaceae</taxon>
        <taxon>Seiridium</taxon>
    </lineage>
</organism>
<feature type="transmembrane region" description="Helical" evidence="6">
    <location>
        <begin position="437"/>
        <end position="460"/>
    </location>
</feature>
<evidence type="ECO:0000256" key="6">
    <source>
        <dbReference type="SAM" id="Phobius"/>
    </source>
</evidence>
<evidence type="ECO:0000313" key="9">
    <source>
        <dbReference type="Proteomes" id="UP001408356"/>
    </source>
</evidence>
<dbReference type="PANTHER" id="PTHR23502:SF47">
    <property type="entry name" value="MAJOR FACILITATOR SUPERFAMILY (MFS) PROFILE DOMAIN-CONTAINING PROTEIN-RELATED"/>
    <property type="match status" value="1"/>
</dbReference>
<feature type="transmembrane region" description="Helical" evidence="6">
    <location>
        <begin position="190"/>
        <end position="208"/>
    </location>
</feature>
<feature type="transmembrane region" description="Helical" evidence="6">
    <location>
        <begin position="220"/>
        <end position="241"/>
    </location>
</feature>
<evidence type="ECO:0000256" key="4">
    <source>
        <dbReference type="ARBA" id="ARBA00023136"/>
    </source>
</evidence>
<gene>
    <name evidence="8" type="ORF">SUNI508_12369</name>
</gene>
<comment type="subcellular location">
    <subcellularLocation>
        <location evidence="1">Membrane</location>
        <topology evidence="1">Multi-pass membrane protein</topology>
    </subcellularLocation>
</comment>
<reference evidence="8 9" key="1">
    <citation type="journal article" date="2024" name="J. Plant Pathol.">
        <title>Sequence and assembly of the genome of Seiridium unicorne, isolate CBS 538.82, causal agent of cypress canker disease.</title>
        <authorList>
            <person name="Scali E."/>
            <person name="Rocca G.D."/>
            <person name="Danti R."/>
            <person name="Garbelotto M."/>
            <person name="Barberini S."/>
            <person name="Baroncelli R."/>
            <person name="Emiliani G."/>
        </authorList>
    </citation>
    <scope>NUCLEOTIDE SEQUENCE [LARGE SCALE GENOMIC DNA]</scope>
    <source>
        <strain evidence="8 9">BM-138-508</strain>
    </source>
</reference>
<feature type="transmembrane region" description="Helical" evidence="6">
    <location>
        <begin position="93"/>
        <end position="117"/>
    </location>
</feature>
<dbReference type="Pfam" id="PF07690">
    <property type="entry name" value="MFS_1"/>
    <property type="match status" value="1"/>
</dbReference>
<protein>
    <submittedName>
        <fullName evidence="8">Major facilitator superfamily (MFS) profile domain-containing protein</fullName>
    </submittedName>
</protein>
<dbReference type="InterPro" id="IPR020846">
    <property type="entry name" value="MFS_dom"/>
</dbReference>
<feature type="transmembrane region" description="Helical" evidence="6">
    <location>
        <begin position="472"/>
        <end position="490"/>
    </location>
</feature>
<dbReference type="EMBL" id="JARVKF010000449">
    <property type="protein sequence ID" value="KAK9412770.1"/>
    <property type="molecule type" value="Genomic_DNA"/>
</dbReference>
<keyword evidence="2 6" id="KW-0812">Transmembrane</keyword>
<accession>A0ABR2UEA1</accession>